<feature type="transmembrane region" description="Helical" evidence="1">
    <location>
        <begin position="248"/>
        <end position="267"/>
    </location>
</feature>
<keyword evidence="4" id="KW-1185">Reference proteome</keyword>
<evidence type="ECO:0000313" key="4">
    <source>
        <dbReference type="Proteomes" id="UP000053558"/>
    </source>
</evidence>
<dbReference type="Proteomes" id="UP000053558">
    <property type="component" value="Unassembled WGS sequence"/>
</dbReference>
<feature type="transmembrane region" description="Helical" evidence="1">
    <location>
        <begin position="61"/>
        <end position="82"/>
    </location>
</feature>
<sequence length="322" mass="36115">MQPLWMLLDASGSDYILRETLAAGQRASRHANVAGLALLVYDYLLTLHFEARWIWGRRWDATRVLFTLARYTVFTAVIFTAYCKSQSFSSPGGVICLFLPMVLASTGVYFFSSIPSCEAFNRVSDVLHLASMVMPETLFILRVWYLWNRSKLAMLFLLSVAVVLGAVSTLEAQSTGGAITDNPDSLCEGRHPLNLTVATQGGALQFAAYALYELVILCMTQYRKLREHQDCCELRDSFLATLYRDSSLYMVGSIVLSVVNVGMILVFPAYSDLFNNIQTAFQSIIASRVVFDLRESDDRKRRWSLGRALDDSSFPEALRLGQ</sequence>
<keyword evidence="1" id="KW-0472">Membrane</keyword>
<reference evidence="4" key="1">
    <citation type="journal article" date="2012" name="Science">
        <title>The Paleozoic origin of enzymatic lignin decomposition reconstructed from 31 fungal genomes.</title>
        <authorList>
            <person name="Floudas D."/>
            <person name="Binder M."/>
            <person name="Riley R."/>
            <person name="Barry K."/>
            <person name="Blanchette R.A."/>
            <person name="Henrissat B."/>
            <person name="Martinez A.T."/>
            <person name="Otillar R."/>
            <person name="Spatafora J.W."/>
            <person name="Yadav J.S."/>
            <person name="Aerts A."/>
            <person name="Benoit I."/>
            <person name="Boyd A."/>
            <person name="Carlson A."/>
            <person name="Copeland A."/>
            <person name="Coutinho P.M."/>
            <person name="de Vries R.P."/>
            <person name="Ferreira P."/>
            <person name="Findley K."/>
            <person name="Foster B."/>
            <person name="Gaskell J."/>
            <person name="Glotzer D."/>
            <person name="Gorecki P."/>
            <person name="Heitman J."/>
            <person name="Hesse C."/>
            <person name="Hori C."/>
            <person name="Igarashi K."/>
            <person name="Jurgens J.A."/>
            <person name="Kallen N."/>
            <person name="Kersten P."/>
            <person name="Kohler A."/>
            <person name="Kuees U."/>
            <person name="Kumar T.K.A."/>
            <person name="Kuo A."/>
            <person name="LaButti K."/>
            <person name="Larrondo L.F."/>
            <person name="Lindquist E."/>
            <person name="Ling A."/>
            <person name="Lombard V."/>
            <person name="Lucas S."/>
            <person name="Lundell T."/>
            <person name="Martin R."/>
            <person name="McLaughlin D.J."/>
            <person name="Morgenstern I."/>
            <person name="Morin E."/>
            <person name="Murat C."/>
            <person name="Nagy L.G."/>
            <person name="Nolan M."/>
            <person name="Ohm R.A."/>
            <person name="Patyshakuliyeva A."/>
            <person name="Rokas A."/>
            <person name="Ruiz-Duenas F.J."/>
            <person name="Sabat G."/>
            <person name="Salamov A."/>
            <person name="Samejima M."/>
            <person name="Schmutz J."/>
            <person name="Slot J.C."/>
            <person name="St John F."/>
            <person name="Stenlid J."/>
            <person name="Sun H."/>
            <person name="Sun S."/>
            <person name="Syed K."/>
            <person name="Tsang A."/>
            <person name="Wiebenga A."/>
            <person name="Young D."/>
            <person name="Pisabarro A."/>
            <person name="Eastwood D.C."/>
            <person name="Martin F."/>
            <person name="Cullen D."/>
            <person name="Grigoriev I.V."/>
            <person name="Hibbett D.S."/>
        </authorList>
    </citation>
    <scope>NUCLEOTIDE SEQUENCE [LARGE SCALE GENOMIC DNA]</scope>
    <source>
        <strain evidence="4">RWD-64-598 SS2</strain>
    </source>
</reference>
<evidence type="ECO:0000256" key="1">
    <source>
        <dbReference type="SAM" id="Phobius"/>
    </source>
</evidence>
<dbReference type="Pfam" id="PF20151">
    <property type="entry name" value="DUF6533"/>
    <property type="match status" value="1"/>
</dbReference>
<feature type="transmembrane region" description="Helical" evidence="1">
    <location>
        <begin position="126"/>
        <end position="145"/>
    </location>
</feature>
<dbReference type="EMBL" id="JH711585">
    <property type="protein sequence ID" value="EIW76818.1"/>
    <property type="molecule type" value="Genomic_DNA"/>
</dbReference>
<dbReference type="AlphaFoldDB" id="A0A5M3MC91"/>
<keyword evidence="1" id="KW-0812">Transmembrane</keyword>
<name>A0A5M3MC91_CONPW</name>
<dbReference type="OMA" id="CIICEVA"/>
<dbReference type="GeneID" id="19203848"/>
<feature type="domain" description="DUF6533" evidence="2">
    <location>
        <begin position="32"/>
        <end position="74"/>
    </location>
</feature>
<organism evidence="3 4">
    <name type="scientific">Coniophora puteana (strain RWD-64-598)</name>
    <name type="common">Brown rot fungus</name>
    <dbReference type="NCBI Taxonomy" id="741705"/>
    <lineage>
        <taxon>Eukaryota</taxon>
        <taxon>Fungi</taxon>
        <taxon>Dikarya</taxon>
        <taxon>Basidiomycota</taxon>
        <taxon>Agaricomycotina</taxon>
        <taxon>Agaricomycetes</taxon>
        <taxon>Agaricomycetidae</taxon>
        <taxon>Boletales</taxon>
        <taxon>Coniophorineae</taxon>
        <taxon>Coniophoraceae</taxon>
        <taxon>Coniophora</taxon>
    </lineage>
</organism>
<evidence type="ECO:0000259" key="2">
    <source>
        <dbReference type="Pfam" id="PF20151"/>
    </source>
</evidence>
<feature type="transmembrane region" description="Helical" evidence="1">
    <location>
        <begin position="94"/>
        <end position="114"/>
    </location>
</feature>
<evidence type="ECO:0000313" key="3">
    <source>
        <dbReference type="EMBL" id="EIW76818.1"/>
    </source>
</evidence>
<comment type="caution">
    <text evidence="3">The sequence shown here is derived from an EMBL/GenBank/DDBJ whole genome shotgun (WGS) entry which is preliminary data.</text>
</comment>
<dbReference type="KEGG" id="cput:CONPUDRAFT_157974"/>
<dbReference type="RefSeq" id="XP_007773146.1">
    <property type="nucleotide sequence ID" value="XM_007774956.1"/>
</dbReference>
<accession>A0A5M3MC91</accession>
<feature type="transmembrane region" description="Helical" evidence="1">
    <location>
        <begin position="202"/>
        <end position="220"/>
    </location>
</feature>
<protein>
    <recommendedName>
        <fullName evidence="2">DUF6533 domain-containing protein</fullName>
    </recommendedName>
</protein>
<dbReference type="InterPro" id="IPR045340">
    <property type="entry name" value="DUF6533"/>
</dbReference>
<keyword evidence="1" id="KW-1133">Transmembrane helix</keyword>
<gene>
    <name evidence="3" type="ORF">CONPUDRAFT_157974</name>
</gene>
<proteinExistence type="predicted"/>
<feature type="transmembrane region" description="Helical" evidence="1">
    <location>
        <begin position="152"/>
        <end position="170"/>
    </location>
</feature>